<accession>A0A061GW83</accession>
<reference evidence="1 2" key="1">
    <citation type="journal article" date="2013" name="Genome Biol.">
        <title>The genome sequence of the most widely cultivated cacao type and its use to identify candidate genes regulating pod color.</title>
        <authorList>
            <person name="Motamayor J.C."/>
            <person name="Mockaitis K."/>
            <person name="Schmutz J."/>
            <person name="Haiminen N."/>
            <person name="Iii D.L."/>
            <person name="Cornejo O."/>
            <person name="Findley S.D."/>
            <person name="Zheng P."/>
            <person name="Utro F."/>
            <person name="Royaert S."/>
            <person name="Saski C."/>
            <person name="Jenkins J."/>
            <person name="Podicheti R."/>
            <person name="Zhao M."/>
            <person name="Scheffler B.E."/>
            <person name="Stack J.C."/>
            <person name="Feltus F.A."/>
            <person name="Mustiga G.M."/>
            <person name="Amores F."/>
            <person name="Phillips W."/>
            <person name="Marelli J.P."/>
            <person name="May G.D."/>
            <person name="Shapiro H."/>
            <person name="Ma J."/>
            <person name="Bustamante C.D."/>
            <person name="Schnell R.J."/>
            <person name="Main D."/>
            <person name="Gilbert D."/>
            <person name="Parida L."/>
            <person name="Kuhn D.N."/>
        </authorList>
    </citation>
    <scope>NUCLEOTIDE SEQUENCE [LARGE SCALE GENOMIC DNA]</scope>
    <source>
        <strain evidence="2">cv. Matina 1-6</strain>
    </source>
</reference>
<keyword evidence="2" id="KW-1185">Reference proteome</keyword>
<dbReference type="Proteomes" id="UP000026915">
    <property type="component" value="Chromosome 9"/>
</dbReference>
<name>A0A061GW83_THECC</name>
<protein>
    <submittedName>
        <fullName evidence="1">Uncharacterized protein</fullName>
    </submittedName>
</protein>
<evidence type="ECO:0000313" key="2">
    <source>
        <dbReference type="Proteomes" id="UP000026915"/>
    </source>
</evidence>
<dbReference type="HOGENOM" id="CLU_2350925_0_0_1"/>
<organism evidence="1 2">
    <name type="scientific">Theobroma cacao</name>
    <name type="common">Cacao</name>
    <name type="synonym">Cocoa</name>
    <dbReference type="NCBI Taxonomy" id="3641"/>
    <lineage>
        <taxon>Eukaryota</taxon>
        <taxon>Viridiplantae</taxon>
        <taxon>Streptophyta</taxon>
        <taxon>Embryophyta</taxon>
        <taxon>Tracheophyta</taxon>
        <taxon>Spermatophyta</taxon>
        <taxon>Magnoliopsida</taxon>
        <taxon>eudicotyledons</taxon>
        <taxon>Gunneridae</taxon>
        <taxon>Pentapetalae</taxon>
        <taxon>rosids</taxon>
        <taxon>malvids</taxon>
        <taxon>Malvales</taxon>
        <taxon>Malvaceae</taxon>
        <taxon>Byttnerioideae</taxon>
        <taxon>Theobroma</taxon>
    </lineage>
</organism>
<proteinExistence type="predicted"/>
<gene>
    <name evidence="1" type="ORF">TCM_038317</name>
</gene>
<evidence type="ECO:0000313" key="1">
    <source>
        <dbReference type="EMBL" id="EOY31389.1"/>
    </source>
</evidence>
<dbReference type="AlphaFoldDB" id="A0A061GW83"/>
<dbReference type="InParanoid" id="A0A061GW83"/>
<dbReference type="EMBL" id="CM001887">
    <property type="protein sequence ID" value="EOY31389.1"/>
    <property type="molecule type" value="Genomic_DNA"/>
</dbReference>
<sequence length="97" mass="11343">MFKMDGFSGLLVRKLAPYYFLISMSDDELFEKLKKKHRGWPNNGFILVNIWLEDFVTKKSHRWVSVQGVLVHAWCHNTLSNIACVWGGIVFLDEKNQ</sequence>
<dbReference type="Gramene" id="EOY31389">
    <property type="protein sequence ID" value="EOY31389"/>
    <property type="gene ID" value="TCM_038317"/>
</dbReference>